<feature type="region of interest" description="Disordered" evidence="1">
    <location>
        <begin position="34"/>
        <end position="66"/>
    </location>
</feature>
<dbReference type="Proteomes" id="UP000095200">
    <property type="component" value="Unassembled WGS sequence"/>
</dbReference>
<keyword evidence="2" id="KW-0732">Signal</keyword>
<dbReference type="STRING" id="1592317.DPF_1509"/>
<evidence type="ECO:0000256" key="1">
    <source>
        <dbReference type="SAM" id="MobiDB-lite"/>
    </source>
</evidence>
<dbReference type="EMBL" id="BDFE01000015">
    <property type="protein sequence ID" value="GAU08792.1"/>
    <property type="molecule type" value="Genomic_DNA"/>
</dbReference>
<name>A0A194AFE5_9BACT</name>
<protein>
    <recommendedName>
        <fullName evidence="5">FlgO domain-containing protein</fullName>
    </recommendedName>
</protein>
<feature type="signal peptide" evidence="2">
    <location>
        <begin position="1"/>
        <end position="20"/>
    </location>
</feature>
<evidence type="ECO:0008006" key="5">
    <source>
        <dbReference type="Google" id="ProtNLM"/>
    </source>
</evidence>
<comment type="caution">
    <text evidence="3">The sequence shown here is derived from an EMBL/GenBank/DDBJ whole genome shotgun (WGS) entry which is preliminary data.</text>
</comment>
<gene>
    <name evidence="3" type="ORF">DPF_1509</name>
</gene>
<proteinExistence type="predicted"/>
<reference evidence="4" key="1">
    <citation type="submission" date="2016-06" db="EMBL/GenBank/DDBJ databases">
        <title>Draft genome sequence of Desulfoplanes formicivorans strain Pf12B.</title>
        <authorList>
            <person name="Watanabe M."/>
            <person name="Kojima H."/>
            <person name="Fukui M."/>
        </authorList>
    </citation>
    <scope>NUCLEOTIDE SEQUENCE [LARGE SCALE GENOMIC DNA]</scope>
    <source>
        <strain evidence="4">Pf12B</strain>
    </source>
</reference>
<accession>A0A194AFE5</accession>
<feature type="chain" id="PRO_5008262362" description="FlgO domain-containing protein" evidence="2">
    <location>
        <begin position="21"/>
        <end position="224"/>
    </location>
</feature>
<sequence length="224" mass="24339">MRIIILTILCALGCAQQQTALSLQSHDPCTVNATIEGNPATGSSQTPRTRPDDLPAIFSDKPATQQHQSARLKDARAFARQVHELGEQLVAKLSDGTTPDPANQPIIMIFPFRPLDGSRQTSILGTYIAMQLTAHCAQQGLAAQEQHVFDVSNDQANITESYRIEGTYHVNAGTITLSGWLINQHTTRIVNAATKIVAATPFVHGLLRDESLQENTAVPIRDPL</sequence>
<evidence type="ECO:0000313" key="3">
    <source>
        <dbReference type="EMBL" id="GAU08792.1"/>
    </source>
</evidence>
<organism evidence="3 4">
    <name type="scientific">Desulfoplanes formicivorans</name>
    <dbReference type="NCBI Taxonomy" id="1592317"/>
    <lineage>
        <taxon>Bacteria</taxon>
        <taxon>Pseudomonadati</taxon>
        <taxon>Thermodesulfobacteriota</taxon>
        <taxon>Desulfovibrionia</taxon>
        <taxon>Desulfovibrionales</taxon>
        <taxon>Desulfoplanaceae</taxon>
        <taxon>Desulfoplanes</taxon>
    </lineage>
</organism>
<keyword evidence="4" id="KW-1185">Reference proteome</keyword>
<dbReference type="AlphaFoldDB" id="A0A194AFE5"/>
<dbReference type="RefSeq" id="WP_069858565.1">
    <property type="nucleotide sequence ID" value="NZ_BDFE01000015.1"/>
</dbReference>
<evidence type="ECO:0000256" key="2">
    <source>
        <dbReference type="SAM" id="SignalP"/>
    </source>
</evidence>
<feature type="compositionally biased region" description="Polar residues" evidence="1">
    <location>
        <begin position="34"/>
        <end position="48"/>
    </location>
</feature>
<evidence type="ECO:0000313" key="4">
    <source>
        <dbReference type="Proteomes" id="UP000095200"/>
    </source>
</evidence>